<keyword evidence="2" id="KW-1185">Reference proteome</keyword>
<comment type="caution">
    <text evidence="1">The sequence shown here is derived from an EMBL/GenBank/DDBJ whole genome shotgun (WGS) entry which is preliminary data.</text>
</comment>
<dbReference type="OrthoDB" id="7691805at2759"/>
<evidence type="ECO:0008006" key="3">
    <source>
        <dbReference type="Google" id="ProtNLM"/>
    </source>
</evidence>
<dbReference type="Proteomes" id="UP000765509">
    <property type="component" value="Unassembled WGS sequence"/>
</dbReference>
<evidence type="ECO:0000313" key="2">
    <source>
        <dbReference type="Proteomes" id="UP000765509"/>
    </source>
</evidence>
<name>A0A9Q3C8P5_9BASI</name>
<gene>
    <name evidence="1" type="ORF">O181_017992</name>
</gene>
<dbReference type="AlphaFoldDB" id="A0A9Q3C8P5"/>
<evidence type="ECO:0000313" key="1">
    <source>
        <dbReference type="EMBL" id="MBW0478277.1"/>
    </source>
</evidence>
<accession>A0A9Q3C8P5</accession>
<dbReference type="EMBL" id="AVOT02005120">
    <property type="protein sequence ID" value="MBW0478277.1"/>
    <property type="molecule type" value="Genomic_DNA"/>
</dbReference>
<reference evidence="1" key="1">
    <citation type="submission" date="2021-03" db="EMBL/GenBank/DDBJ databases">
        <title>Draft genome sequence of rust myrtle Austropuccinia psidii MF-1, a brazilian biotype.</title>
        <authorList>
            <person name="Quecine M.C."/>
            <person name="Pachon D.M.R."/>
            <person name="Bonatelli M.L."/>
            <person name="Correr F.H."/>
            <person name="Franceschini L.M."/>
            <person name="Leite T.F."/>
            <person name="Margarido G.R.A."/>
            <person name="Almeida C.A."/>
            <person name="Ferrarezi J.A."/>
            <person name="Labate C.A."/>
        </authorList>
    </citation>
    <scope>NUCLEOTIDE SEQUENCE</scope>
    <source>
        <strain evidence="1">MF-1</strain>
    </source>
</reference>
<proteinExistence type="predicted"/>
<organism evidence="1 2">
    <name type="scientific">Austropuccinia psidii MF-1</name>
    <dbReference type="NCBI Taxonomy" id="1389203"/>
    <lineage>
        <taxon>Eukaryota</taxon>
        <taxon>Fungi</taxon>
        <taxon>Dikarya</taxon>
        <taxon>Basidiomycota</taxon>
        <taxon>Pucciniomycotina</taxon>
        <taxon>Pucciniomycetes</taxon>
        <taxon>Pucciniales</taxon>
        <taxon>Sphaerophragmiaceae</taxon>
        <taxon>Austropuccinia</taxon>
    </lineage>
</organism>
<protein>
    <recommendedName>
        <fullName evidence="3">DUF4219 domain-containing protein</fullName>
    </recommendedName>
</protein>
<sequence length="87" mass="10097">MMDLLNNPKEESGIPVLDGFNYGKWHYWMRFLLRCKKLLEVCEKPLSPDALPSATNRWNKLSFEAITLITSKLNRRVFLAVVNPETS</sequence>